<comment type="caution">
    <text evidence="3">The sequence shown here is derived from an EMBL/GenBank/DDBJ whole genome shotgun (WGS) entry which is preliminary data.</text>
</comment>
<reference evidence="3 4" key="1">
    <citation type="submission" date="2020-03" db="EMBL/GenBank/DDBJ databases">
        <title>Genomic Encyclopedia of Type Strains, Phase IV (KMG-IV): sequencing the most valuable type-strain genomes for metagenomic binning, comparative biology and taxonomic classification.</title>
        <authorList>
            <person name="Goeker M."/>
        </authorList>
    </citation>
    <scope>NUCLEOTIDE SEQUENCE [LARGE SCALE GENOMIC DNA]</scope>
    <source>
        <strain evidence="3 4">DSM 7225</strain>
    </source>
</reference>
<keyword evidence="1" id="KW-0175">Coiled coil</keyword>
<dbReference type="EMBL" id="JAATJB010000003">
    <property type="protein sequence ID" value="NJB97099.1"/>
    <property type="molecule type" value="Genomic_DNA"/>
</dbReference>
<dbReference type="AlphaFoldDB" id="A0A7X6BBJ7"/>
<protein>
    <submittedName>
        <fullName evidence="3">Putative nucleic acid-binding Zn-ribbon protein</fullName>
    </submittedName>
</protein>
<accession>A0A7X6BBJ7</accession>
<feature type="transmembrane region" description="Helical" evidence="2">
    <location>
        <begin position="85"/>
        <end position="103"/>
    </location>
</feature>
<feature type="coiled-coil region" evidence="1">
    <location>
        <begin position="606"/>
        <end position="640"/>
    </location>
</feature>
<feature type="coiled-coil region" evidence="1">
    <location>
        <begin position="111"/>
        <end position="138"/>
    </location>
</feature>
<evidence type="ECO:0000313" key="4">
    <source>
        <dbReference type="Proteomes" id="UP000531251"/>
    </source>
</evidence>
<name>A0A7X6BBJ7_9SPHN</name>
<gene>
    <name evidence="3" type="ORF">GGR89_001405</name>
</gene>
<keyword evidence="2" id="KW-0472">Membrane</keyword>
<dbReference type="Proteomes" id="UP000531251">
    <property type="component" value="Unassembled WGS sequence"/>
</dbReference>
<keyword evidence="2" id="KW-0812">Transmembrane</keyword>
<feature type="transmembrane region" description="Helical" evidence="2">
    <location>
        <begin position="48"/>
        <end position="73"/>
    </location>
</feature>
<keyword evidence="2" id="KW-1133">Transmembrane helix</keyword>
<evidence type="ECO:0000256" key="2">
    <source>
        <dbReference type="SAM" id="Phobius"/>
    </source>
</evidence>
<sequence>MTGGSTAESAVSFETHAAEPPVLAESLVIDDPAPVAPDAPLEAPRLGWILTLLAVAAGVGATYGMACLALPAWDEPLSNFQRVQLLASLCVPAAVVALLYLIAVRTSTAEARRHADTARAMRDAAEQLEARTAALTDRLLAQRKALAEQETSLSVLSDAAAERLAYAAASAQRQAELIAAGTQQLSAMTSAAEHSVSVILASLPRAHEEMRGLADRVDQAGLQAGQTAAALDIQLTVLAERGREADRIAGGAAERLAAHISRMEATSEAASSRLEQVTDQMSAQVDAVLDRAAAAIDQSRQGIAAQGDAMLAMLGANQAALERATEDSSAAMAQRMALIEDAIIRISSRLSEEQRRGDALFARLSEGAATFDSELEVLHAAGTRRTEALAAAIHGLHQSMDGMTQSMRTGEGTAREGIATAESLLTALDAAARELDETMPAALERLDERIDATRKRIAAAKPELLGLVTAAETTHDAVAGIAASVTHQQTALERGRAALAETLATAADQAETLSRAVDGAILHAKSFTSDAAPELIETLLRVRDSANKAADHAREAIDGIVPAVNRVLQEATDQVIEHAVELSVRRQVDTLTKAADAAIGAAARAAEHLRAQMTVLEEANQRAETRIAEAQDAQERADSDGFAHRMALLIDALHSTSIDIAKTFSAEVTDSAWGAYLKGDRGVFTRRAVRLLAPHEAREIHRLYEHDETFRENVHRYVHDFETMLRQVLSLRDGNPLAVTLLSSDAGKLYVALAQAIERLRG</sequence>
<proteinExistence type="predicted"/>
<organism evidence="3 4">
    <name type="scientific">Sphingomonas trueperi</name>
    <dbReference type="NCBI Taxonomy" id="53317"/>
    <lineage>
        <taxon>Bacteria</taxon>
        <taxon>Pseudomonadati</taxon>
        <taxon>Pseudomonadota</taxon>
        <taxon>Alphaproteobacteria</taxon>
        <taxon>Sphingomonadales</taxon>
        <taxon>Sphingomonadaceae</taxon>
        <taxon>Sphingomonas</taxon>
    </lineage>
</organism>
<evidence type="ECO:0000256" key="1">
    <source>
        <dbReference type="SAM" id="Coils"/>
    </source>
</evidence>
<keyword evidence="4" id="KW-1185">Reference proteome</keyword>
<evidence type="ECO:0000313" key="3">
    <source>
        <dbReference type="EMBL" id="NJB97099.1"/>
    </source>
</evidence>
<dbReference type="RefSeq" id="WP_125977045.1">
    <property type="nucleotide sequence ID" value="NZ_BAAADY010000002.1"/>
</dbReference>